<dbReference type="EMBL" id="MU150234">
    <property type="protein sequence ID" value="KAF9468195.1"/>
    <property type="molecule type" value="Genomic_DNA"/>
</dbReference>
<evidence type="ECO:0000256" key="1">
    <source>
        <dbReference type="SAM" id="MobiDB-lite"/>
    </source>
</evidence>
<feature type="compositionally biased region" description="Acidic residues" evidence="1">
    <location>
        <begin position="36"/>
        <end position="49"/>
    </location>
</feature>
<accession>A0A9P5YGF6</accession>
<feature type="domain" description="DUF4604" evidence="2">
    <location>
        <begin position="14"/>
        <end position="198"/>
    </location>
</feature>
<organism evidence="3 4">
    <name type="scientific">Collybia nuda</name>
    <dbReference type="NCBI Taxonomy" id="64659"/>
    <lineage>
        <taxon>Eukaryota</taxon>
        <taxon>Fungi</taxon>
        <taxon>Dikarya</taxon>
        <taxon>Basidiomycota</taxon>
        <taxon>Agaricomycotina</taxon>
        <taxon>Agaricomycetes</taxon>
        <taxon>Agaricomycetidae</taxon>
        <taxon>Agaricales</taxon>
        <taxon>Tricholomatineae</taxon>
        <taxon>Clitocybaceae</taxon>
        <taxon>Collybia</taxon>
    </lineage>
</organism>
<keyword evidence="4" id="KW-1185">Reference proteome</keyword>
<feature type="compositionally biased region" description="Polar residues" evidence="1">
    <location>
        <begin position="117"/>
        <end position="152"/>
    </location>
</feature>
<dbReference type="InterPro" id="IPR027911">
    <property type="entry name" value="DUF4604"/>
</dbReference>
<gene>
    <name evidence="3" type="ORF">BDZ94DRAFT_1247428</name>
</gene>
<proteinExistence type="predicted"/>
<feature type="compositionally biased region" description="Acidic residues" evidence="1">
    <location>
        <begin position="66"/>
        <end position="79"/>
    </location>
</feature>
<sequence length="199" mass="21647">MAPKEPNRHQLSSRLSYSQDTPSFLLKLKNRIAGIPDEDEDYDDEFEDDGSGRPPIPRRPAIPERPEDDPGSADEDDGDEKPQVVVLRQGKHLTEREAENVRRSERGLPPIPDPTSKAPQLDTTSSKEVTTSAKTQLGSLSFSSTRAGQKSKATAGKRKAIGDGNEDGEKVAKRANNGPSSKKKPKKASKTLLSFGDDA</sequence>
<dbReference type="Proteomes" id="UP000807353">
    <property type="component" value="Unassembled WGS sequence"/>
</dbReference>
<feature type="compositionally biased region" description="Polar residues" evidence="1">
    <location>
        <begin position="9"/>
        <end position="22"/>
    </location>
</feature>
<feature type="region of interest" description="Disordered" evidence="1">
    <location>
        <begin position="1"/>
        <end position="199"/>
    </location>
</feature>
<evidence type="ECO:0000259" key="2">
    <source>
        <dbReference type="Pfam" id="PF15377"/>
    </source>
</evidence>
<name>A0A9P5YGF6_9AGAR</name>
<evidence type="ECO:0000313" key="3">
    <source>
        <dbReference type="EMBL" id="KAF9468195.1"/>
    </source>
</evidence>
<dbReference type="AlphaFoldDB" id="A0A9P5YGF6"/>
<evidence type="ECO:0000313" key="4">
    <source>
        <dbReference type="Proteomes" id="UP000807353"/>
    </source>
</evidence>
<comment type="caution">
    <text evidence="3">The sequence shown here is derived from an EMBL/GenBank/DDBJ whole genome shotgun (WGS) entry which is preliminary data.</text>
</comment>
<reference evidence="3" key="1">
    <citation type="submission" date="2020-11" db="EMBL/GenBank/DDBJ databases">
        <authorList>
            <consortium name="DOE Joint Genome Institute"/>
            <person name="Ahrendt S."/>
            <person name="Riley R."/>
            <person name="Andreopoulos W."/>
            <person name="Labutti K."/>
            <person name="Pangilinan J."/>
            <person name="Ruiz-Duenas F.J."/>
            <person name="Barrasa J.M."/>
            <person name="Sanchez-Garcia M."/>
            <person name="Camarero S."/>
            <person name="Miyauchi S."/>
            <person name="Serrano A."/>
            <person name="Linde D."/>
            <person name="Babiker R."/>
            <person name="Drula E."/>
            <person name="Ayuso-Fernandez I."/>
            <person name="Pacheco R."/>
            <person name="Padilla G."/>
            <person name="Ferreira P."/>
            <person name="Barriuso J."/>
            <person name="Kellner H."/>
            <person name="Castanera R."/>
            <person name="Alfaro M."/>
            <person name="Ramirez L."/>
            <person name="Pisabarro A.G."/>
            <person name="Kuo A."/>
            <person name="Tritt A."/>
            <person name="Lipzen A."/>
            <person name="He G."/>
            <person name="Yan M."/>
            <person name="Ng V."/>
            <person name="Cullen D."/>
            <person name="Martin F."/>
            <person name="Rosso M.-N."/>
            <person name="Henrissat B."/>
            <person name="Hibbett D."/>
            <person name="Martinez A.T."/>
            <person name="Grigoriev I.V."/>
        </authorList>
    </citation>
    <scope>NUCLEOTIDE SEQUENCE</scope>
    <source>
        <strain evidence="3">CBS 247.69</strain>
    </source>
</reference>
<feature type="compositionally biased region" description="Basic and acidic residues" evidence="1">
    <location>
        <begin position="92"/>
        <end position="106"/>
    </location>
</feature>
<dbReference type="Pfam" id="PF15377">
    <property type="entry name" value="DUF4604"/>
    <property type="match status" value="1"/>
</dbReference>
<protein>
    <recommendedName>
        <fullName evidence="2">DUF4604 domain-containing protein</fullName>
    </recommendedName>
</protein>
<dbReference type="OrthoDB" id="2553298at2759"/>